<dbReference type="PROSITE" id="PS50885">
    <property type="entry name" value="HAMP"/>
    <property type="match status" value="1"/>
</dbReference>
<feature type="transmembrane region" description="Helical" evidence="5">
    <location>
        <begin position="326"/>
        <end position="350"/>
    </location>
</feature>
<evidence type="ECO:0000256" key="2">
    <source>
        <dbReference type="ARBA" id="ARBA00023224"/>
    </source>
</evidence>
<reference evidence="9" key="1">
    <citation type="journal article" date="2019" name="Int. J. Syst. Evol. Microbiol.">
        <title>The Global Catalogue of Microorganisms (GCM) 10K type strain sequencing project: providing services to taxonomists for standard genome sequencing and annotation.</title>
        <authorList>
            <consortium name="The Broad Institute Genomics Platform"/>
            <consortium name="The Broad Institute Genome Sequencing Center for Infectious Disease"/>
            <person name="Wu L."/>
            <person name="Ma J."/>
        </authorList>
    </citation>
    <scope>NUCLEOTIDE SEQUENCE [LARGE SCALE GENOMIC DNA]</scope>
    <source>
        <strain evidence="9">DT28</strain>
    </source>
</reference>
<dbReference type="CDD" id="cd12912">
    <property type="entry name" value="PDC2_MCP_like"/>
    <property type="match status" value="1"/>
</dbReference>
<dbReference type="RefSeq" id="WP_377333440.1">
    <property type="nucleotide sequence ID" value="NZ_JBHSGB010000006.1"/>
</dbReference>
<dbReference type="PROSITE" id="PS50111">
    <property type="entry name" value="CHEMOTAXIS_TRANSDUC_2"/>
    <property type="match status" value="1"/>
</dbReference>
<keyword evidence="5" id="KW-0472">Membrane</keyword>
<organism evidence="8 9">
    <name type="scientific">Rheinheimera marina</name>
    <dbReference type="NCBI Taxonomy" id="1774958"/>
    <lineage>
        <taxon>Bacteria</taxon>
        <taxon>Pseudomonadati</taxon>
        <taxon>Pseudomonadota</taxon>
        <taxon>Gammaproteobacteria</taxon>
        <taxon>Chromatiales</taxon>
        <taxon>Chromatiaceae</taxon>
        <taxon>Rheinheimera</taxon>
    </lineage>
</organism>
<dbReference type="SMART" id="SM00283">
    <property type="entry name" value="MA"/>
    <property type="match status" value="1"/>
</dbReference>
<evidence type="ECO:0000256" key="5">
    <source>
        <dbReference type="SAM" id="Phobius"/>
    </source>
</evidence>
<dbReference type="SUPFAM" id="SSF58104">
    <property type="entry name" value="Methyl-accepting chemotaxis protein (MCP) signaling domain"/>
    <property type="match status" value="1"/>
</dbReference>
<dbReference type="CDD" id="cd11386">
    <property type="entry name" value="MCP_signal"/>
    <property type="match status" value="1"/>
</dbReference>
<keyword evidence="5" id="KW-1133">Transmembrane helix</keyword>
<comment type="caution">
    <text evidence="8">The sequence shown here is derived from an EMBL/GenBank/DDBJ whole genome shotgun (WGS) entry which is preliminary data.</text>
</comment>
<feature type="domain" description="HAMP" evidence="7">
    <location>
        <begin position="347"/>
        <end position="401"/>
    </location>
</feature>
<keyword evidence="2 4" id="KW-0807">Transducer</keyword>
<proteinExistence type="inferred from homology"/>
<dbReference type="Proteomes" id="UP001595962">
    <property type="component" value="Unassembled WGS sequence"/>
</dbReference>
<dbReference type="EMBL" id="JBHSGB010000006">
    <property type="protein sequence ID" value="MFC4655122.1"/>
    <property type="molecule type" value="Genomic_DNA"/>
</dbReference>
<dbReference type="SMART" id="SM00304">
    <property type="entry name" value="HAMP"/>
    <property type="match status" value="1"/>
</dbReference>
<evidence type="ECO:0000256" key="4">
    <source>
        <dbReference type="PROSITE-ProRule" id="PRU00284"/>
    </source>
</evidence>
<dbReference type="InterPro" id="IPR003660">
    <property type="entry name" value="HAMP_dom"/>
</dbReference>
<evidence type="ECO:0000256" key="1">
    <source>
        <dbReference type="ARBA" id="ARBA00004370"/>
    </source>
</evidence>
<feature type="domain" description="Methyl-accepting transducer" evidence="6">
    <location>
        <begin position="406"/>
        <end position="642"/>
    </location>
</feature>
<evidence type="ECO:0000259" key="6">
    <source>
        <dbReference type="PROSITE" id="PS50111"/>
    </source>
</evidence>
<dbReference type="PANTHER" id="PTHR32089:SF112">
    <property type="entry name" value="LYSOZYME-LIKE PROTEIN-RELATED"/>
    <property type="match status" value="1"/>
</dbReference>
<name>A0ABV9JLJ6_9GAMM</name>
<accession>A0ABV9JLJ6</accession>
<evidence type="ECO:0000313" key="8">
    <source>
        <dbReference type="EMBL" id="MFC4655122.1"/>
    </source>
</evidence>
<dbReference type="Gene3D" id="3.30.450.20">
    <property type="entry name" value="PAS domain"/>
    <property type="match status" value="2"/>
</dbReference>
<evidence type="ECO:0000256" key="3">
    <source>
        <dbReference type="ARBA" id="ARBA00029447"/>
    </source>
</evidence>
<dbReference type="Gene3D" id="1.10.287.950">
    <property type="entry name" value="Methyl-accepting chemotaxis protein"/>
    <property type="match status" value="1"/>
</dbReference>
<dbReference type="Pfam" id="PF00015">
    <property type="entry name" value="MCPsignal"/>
    <property type="match status" value="1"/>
</dbReference>
<keyword evidence="9" id="KW-1185">Reference proteome</keyword>
<feature type="transmembrane region" description="Helical" evidence="5">
    <location>
        <begin position="12"/>
        <end position="33"/>
    </location>
</feature>
<protein>
    <submittedName>
        <fullName evidence="8">Methyl-accepting chemotaxis protein</fullName>
    </submittedName>
</protein>
<gene>
    <name evidence="8" type="ORF">ACFO3I_08865</name>
</gene>
<evidence type="ECO:0000259" key="7">
    <source>
        <dbReference type="PROSITE" id="PS50885"/>
    </source>
</evidence>
<dbReference type="InterPro" id="IPR004089">
    <property type="entry name" value="MCPsignal_dom"/>
</dbReference>
<keyword evidence="5" id="KW-0812">Transmembrane</keyword>
<comment type="similarity">
    <text evidence="3">Belongs to the methyl-accepting chemotaxis (MCP) protein family.</text>
</comment>
<dbReference type="Pfam" id="PF00672">
    <property type="entry name" value="HAMP"/>
    <property type="match status" value="1"/>
</dbReference>
<dbReference type="CDD" id="cd06225">
    <property type="entry name" value="HAMP"/>
    <property type="match status" value="1"/>
</dbReference>
<evidence type="ECO:0000313" key="9">
    <source>
        <dbReference type="Proteomes" id="UP001595962"/>
    </source>
</evidence>
<comment type="subcellular location">
    <subcellularLocation>
        <location evidence="1">Membrane</location>
    </subcellularLocation>
</comment>
<sequence>MELLQKLSIKQKFLFGVGGAIAILLVATSWFTVYHISQLTRTQVEAEVGSLVENEAGGIRRFFGEYTQVARTFLDSPQFQQWFIQYPARGAELKSVPGYDSINNTFIRISDRDPVILSAFFALDRTAEYFRENSRTGVDKEGPDAGKVDKGYFATQRPWYIESLQQNTYFVGSPSADFTTGVVSAVVEGPVYLPDGTLLGVGGLDLHLNKIGEQIEKIQYKQAGIPFLLDSKGQIVHLSAKAGLKERKPNDDFALLDTEADTSGFKHIANAATQKKSGFIPVEFKGHSYYASFQPVAQDFPKMSWQVGLLIPAELIEGPIQQAVNWALLFTFLILAVSTIVVLALTQVILKPLAQLTVAMQDIASGEGDLTKTLSVQSSDEVGVLATHFNQFIGKLRGSLQSTSEQSVQVHQSSRQLNLVAAQTDQEIQNNKQQIDAVSAAVTEMSATVLEISRNAQETSSAATAAQQRGSEGVVLSKAALQDMSVLATTMSEAVEVVIGLAKESENIGAVVDVIKAIADQTNLLALNAAIEAARAGEQGRGFAVVADEVRSLAGRTSESTGHIRAMVEKLQSIAKDAELKMQQGREQTQLSSERAKTMQGALEAIGKAIEVVQQQSAQIAVATQQQGVVAEDINLNLHRITQLVDTTAAHAAELTSEAQQLDQSATTLSSVVSQFRIHR</sequence>
<dbReference type="PANTHER" id="PTHR32089">
    <property type="entry name" value="METHYL-ACCEPTING CHEMOTAXIS PROTEIN MCPB"/>
    <property type="match status" value="1"/>
</dbReference>